<evidence type="ECO:0000313" key="5">
    <source>
        <dbReference type="EMBL" id="HGT47534.1"/>
    </source>
</evidence>
<gene>
    <name evidence="5" type="ORF">ENS56_05840</name>
</gene>
<dbReference type="Gene3D" id="3.30.1490.20">
    <property type="entry name" value="ATP-grasp fold, A domain"/>
    <property type="match status" value="1"/>
</dbReference>
<evidence type="ECO:0000256" key="1">
    <source>
        <dbReference type="ARBA" id="ARBA00010871"/>
    </source>
</evidence>
<dbReference type="InterPro" id="IPR011095">
    <property type="entry name" value="Dala_Dala_lig_C"/>
</dbReference>
<dbReference type="GO" id="GO:0008716">
    <property type="term" value="F:D-alanine-D-alanine ligase activity"/>
    <property type="evidence" value="ECO:0007669"/>
    <property type="project" value="InterPro"/>
</dbReference>
<reference evidence="5" key="1">
    <citation type="journal article" date="2020" name="mSystems">
        <title>Genome- and Community-Level Interaction Insights into Carbon Utilization and Element Cycling Functions of Hydrothermarchaeota in Hydrothermal Sediment.</title>
        <authorList>
            <person name="Zhou Z."/>
            <person name="Liu Y."/>
            <person name="Xu W."/>
            <person name="Pan J."/>
            <person name="Luo Z.H."/>
            <person name="Li M."/>
        </authorList>
    </citation>
    <scope>NUCLEOTIDE SEQUENCE [LARGE SCALE GENOMIC DNA]</scope>
    <source>
        <strain evidence="5">SpSt-500</strain>
    </source>
</reference>
<evidence type="ECO:0000256" key="3">
    <source>
        <dbReference type="PROSITE-ProRule" id="PRU00409"/>
    </source>
</evidence>
<evidence type="ECO:0000259" key="4">
    <source>
        <dbReference type="PROSITE" id="PS50975"/>
    </source>
</evidence>
<name>A0A832DK65_9BACT</name>
<feature type="domain" description="ATP-grasp" evidence="4">
    <location>
        <begin position="152"/>
        <end position="363"/>
    </location>
</feature>
<accession>A0A832DK65</accession>
<dbReference type="SUPFAM" id="SSF56059">
    <property type="entry name" value="Glutathione synthetase ATP-binding domain-like"/>
    <property type="match status" value="1"/>
</dbReference>
<dbReference type="InterPro" id="IPR011761">
    <property type="entry name" value="ATP-grasp"/>
</dbReference>
<keyword evidence="3" id="KW-0067">ATP-binding</keyword>
<comment type="caution">
    <text evidence="5">The sequence shown here is derived from an EMBL/GenBank/DDBJ whole genome shotgun (WGS) entry which is preliminary data.</text>
</comment>
<dbReference type="PANTHER" id="PTHR23132:SF23">
    <property type="entry name" value="D-ALANINE--D-ALANINE LIGASE B"/>
    <property type="match status" value="1"/>
</dbReference>
<dbReference type="Pfam" id="PF07478">
    <property type="entry name" value="Dala_Dala_lig_C"/>
    <property type="match status" value="1"/>
</dbReference>
<dbReference type="Gene3D" id="3.30.470.20">
    <property type="entry name" value="ATP-grasp fold, B domain"/>
    <property type="match status" value="1"/>
</dbReference>
<comment type="similarity">
    <text evidence="1">Belongs to the D-alanine--D-alanine ligase family.</text>
</comment>
<dbReference type="PROSITE" id="PS50975">
    <property type="entry name" value="ATP_GRASP"/>
    <property type="match status" value="1"/>
</dbReference>
<dbReference type="AlphaFoldDB" id="A0A832DK65"/>
<dbReference type="PANTHER" id="PTHR23132">
    <property type="entry name" value="D-ALANINE--D-ALANINE LIGASE"/>
    <property type="match status" value="1"/>
</dbReference>
<keyword evidence="3" id="KW-0547">Nucleotide-binding</keyword>
<protein>
    <submittedName>
        <fullName evidence="5">ATP-grasp domain-containing protein</fullName>
    </submittedName>
</protein>
<sequence>MHANINNQIVFYASFDGYFCNMKQKKLKVALVYNEPHPEMYKIPAKKEETIDFVPYFEVEKITPMQEYEIMANRLSKAGFDAYTLNIKDNIFNFISDYKRNNPDVVFNFVEIYKDKPYLEMNVVSLYELLGVAYTGAPPMALANCQNKQLAKRILSSAGILTPHFIYFDKIQKSYNHKLKYPVIVKPAFEDASVGIENSAIVTDNKSLKKRIEFVIDHFKQPALCEEFIDGRELNVAVIGDEKPLALPISEIDFSQMPDHLYNIVSYQAKWDPFHEAYHKTIPICPAKLPKKIEKQAKEIALRAFRIMGVRDYARIDMRLSKDNQLYVLEVNPNPDLTEGAGFMRSSHAAGYSYVKTLSKIIMLAYNRRKKNHFFS</sequence>
<proteinExistence type="inferred from homology"/>
<dbReference type="InterPro" id="IPR013815">
    <property type="entry name" value="ATP_grasp_subdomain_1"/>
</dbReference>
<dbReference type="EMBL" id="DSVI01000007">
    <property type="protein sequence ID" value="HGT47534.1"/>
    <property type="molecule type" value="Genomic_DNA"/>
</dbReference>
<organism evidence="5">
    <name type="scientific">Ignavibacterium album</name>
    <dbReference type="NCBI Taxonomy" id="591197"/>
    <lineage>
        <taxon>Bacteria</taxon>
        <taxon>Pseudomonadati</taxon>
        <taxon>Ignavibacteriota</taxon>
        <taxon>Ignavibacteria</taxon>
        <taxon>Ignavibacteriales</taxon>
        <taxon>Ignavibacteriaceae</taxon>
        <taxon>Ignavibacterium</taxon>
    </lineage>
</organism>
<dbReference type="GO" id="GO:0005524">
    <property type="term" value="F:ATP binding"/>
    <property type="evidence" value="ECO:0007669"/>
    <property type="project" value="UniProtKB-UniRule"/>
</dbReference>
<dbReference type="GO" id="GO:0046872">
    <property type="term" value="F:metal ion binding"/>
    <property type="evidence" value="ECO:0007669"/>
    <property type="project" value="InterPro"/>
</dbReference>
<keyword evidence="2" id="KW-0436">Ligase</keyword>
<evidence type="ECO:0000256" key="2">
    <source>
        <dbReference type="ARBA" id="ARBA00022598"/>
    </source>
</evidence>